<dbReference type="PANTHER" id="PTHR30294">
    <property type="entry name" value="MEMBRANE COMPONENT OF ABC TRANSPORTER YHHJ-RELATED"/>
    <property type="match status" value="1"/>
</dbReference>
<feature type="transmembrane region" description="Helical" evidence="8">
    <location>
        <begin position="370"/>
        <end position="388"/>
    </location>
</feature>
<feature type="transmembrane region" description="Helical" evidence="8">
    <location>
        <begin position="20"/>
        <end position="38"/>
    </location>
</feature>
<dbReference type="GO" id="GO:0005886">
    <property type="term" value="C:plasma membrane"/>
    <property type="evidence" value="ECO:0007669"/>
    <property type="project" value="UniProtKB-SubCell"/>
</dbReference>
<keyword evidence="5 8" id="KW-0812">Transmembrane</keyword>
<feature type="transmembrane region" description="Helical" evidence="8">
    <location>
        <begin position="315"/>
        <end position="334"/>
    </location>
</feature>
<feature type="transmembrane region" description="Helical" evidence="8">
    <location>
        <begin position="284"/>
        <end position="303"/>
    </location>
</feature>
<dbReference type="PROSITE" id="PS51012">
    <property type="entry name" value="ABC_TM2"/>
    <property type="match status" value="1"/>
</dbReference>
<evidence type="ECO:0000256" key="3">
    <source>
        <dbReference type="ARBA" id="ARBA00022448"/>
    </source>
</evidence>
<comment type="similarity">
    <text evidence="2">Belongs to the ABC-2 integral membrane protein family.</text>
</comment>
<evidence type="ECO:0000313" key="10">
    <source>
        <dbReference type="EMBL" id="VAW99846.1"/>
    </source>
</evidence>
<evidence type="ECO:0000256" key="4">
    <source>
        <dbReference type="ARBA" id="ARBA00022475"/>
    </source>
</evidence>
<evidence type="ECO:0000256" key="5">
    <source>
        <dbReference type="ARBA" id="ARBA00022692"/>
    </source>
</evidence>
<keyword evidence="6 8" id="KW-1133">Transmembrane helix</keyword>
<evidence type="ECO:0000259" key="9">
    <source>
        <dbReference type="PROSITE" id="PS51012"/>
    </source>
</evidence>
<dbReference type="InterPro" id="IPR013525">
    <property type="entry name" value="ABC2_TM"/>
</dbReference>
<evidence type="ECO:0000256" key="2">
    <source>
        <dbReference type="ARBA" id="ARBA00007783"/>
    </source>
</evidence>
<name>A0A3B1B471_9ZZZZ</name>
<accession>A0A3B1B471</accession>
<evidence type="ECO:0000256" key="7">
    <source>
        <dbReference type="ARBA" id="ARBA00023136"/>
    </source>
</evidence>
<feature type="transmembrane region" description="Helical" evidence="8">
    <location>
        <begin position="238"/>
        <end position="264"/>
    </location>
</feature>
<feature type="domain" description="ABC transmembrane type-2" evidence="9">
    <location>
        <begin position="137"/>
        <end position="391"/>
    </location>
</feature>
<dbReference type="GO" id="GO:0140359">
    <property type="term" value="F:ABC-type transporter activity"/>
    <property type="evidence" value="ECO:0007669"/>
    <property type="project" value="InterPro"/>
</dbReference>
<reference evidence="10" key="1">
    <citation type="submission" date="2018-06" db="EMBL/GenBank/DDBJ databases">
        <authorList>
            <person name="Zhirakovskaya E."/>
        </authorList>
    </citation>
    <scope>NUCLEOTIDE SEQUENCE</scope>
</reference>
<sequence>MLYSIIKKEFLLVRRDVHAVMVLFVMPVAFILIMSLSLQDTFQKEEKDKPSVGLVFAQSADEDTAIGKLLATIAGFQLVKYTTSDPRDIVINDKLVATILVPHDFVTRFDTEKTLPQQKSVTPLQINYAPTTPESIRKLLYTSLSLKLVVFQAEIKISGTINKKSKKVDATVNELIEEKELYDQQDRQPSSVEQTVPAWLIFSMFFVVIPISTTFLIEKQQGTLQRLKTMPVPGSYFLIGKLLPYLLINIIQTILMFLVGIYLLPLLGGQALHLSENAWLLAPMSIAVSIAAISFALLIATLVRTTEQATTIGGISNLLFGAIGGVMIPTFIMPEVMQNFARYSPMNWGLEGFLTIILRQGSFTEIVPEMVKLLLFGLALFGLAIWFHRRTVVT</sequence>
<dbReference type="Pfam" id="PF12698">
    <property type="entry name" value="ABC2_membrane_3"/>
    <property type="match status" value="1"/>
</dbReference>
<gene>
    <name evidence="10" type="ORF">MNBD_GAMMA21-2373</name>
</gene>
<dbReference type="PANTHER" id="PTHR30294:SF38">
    <property type="entry name" value="TRANSPORT PERMEASE PROTEIN"/>
    <property type="match status" value="1"/>
</dbReference>
<proteinExistence type="inferred from homology"/>
<keyword evidence="7 8" id="KW-0472">Membrane</keyword>
<organism evidence="10">
    <name type="scientific">hydrothermal vent metagenome</name>
    <dbReference type="NCBI Taxonomy" id="652676"/>
    <lineage>
        <taxon>unclassified sequences</taxon>
        <taxon>metagenomes</taxon>
        <taxon>ecological metagenomes</taxon>
    </lineage>
</organism>
<comment type="subcellular location">
    <subcellularLocation>
        <location evidence="1">Cell membrane</location>
        <topology evidence="1">Multi-pass membrane protein</topology>
    </subcellularLocation>
</comment>
<protein>
    <recommendedName>
        <fullName evidence="9">ABC transmembrane type-2 domain-containing protein</fullName>
    </recommendedName>
</protein>
<evidence type="ECO:0000256" key="1">
    <source>
        <dbReference type="ARBA" id="ARBA00004651"/>
    </source>
</evidence>
<dbReference type="InterPro" id="IPR047817">
    <property type="entry name" value="ABC2_TM_bact-type"/>
</dbReference>
<keyword evidence="4" id="KW-1003">Cell membrane</keyword>
<dbReference type="InterPro" id="IPR051449">
    <property type="entry name" value="ABC-2_transporter_component"/>
</dbReference>
<evidence type="ECO:0000256" key="8">
    <source>
        <dbReference type="SAM" id="Phobius"/>
    </source>
</evidence>
<evidence type="ECO:0000256" key="6">
    <source>
        <dbReference type="ARBA" id="ARBA00022989"/>
    </source>
</evidence>
<dbReference type="EMBL" id="UOFR01000070">
    <property type="protein sequence ID" value="VAW99846.1"/>
    <property type="molecule type" value="Genomic_DNA"/>
</dbReference>
<dbReference type="AlphaFoldDB" id="A0A3B1B471"/>
<keyword evidence="3" id="KW-0813">Transport</keyword>
<feature type="transmembrane region" description="Helical" evidence="8">
    <location>
        <begin position="196"/>
        <end position="217"/>
    </location>
</feature>